<dbReference type="InterPro" id="IPR008972">
    <property type="entry name" value="Cupredoxin"/>
</dbReference>
<sequence>MNSFTRAAALFAASLSLASAATVNYDFNITWVTANPDGAFARPVIGINNQWPIPRIEANVGDRIVVNVNNQLGNQSTSLHFHGLFMNGTTHMDGPVGVSQCEIPPGHSFKYDFTIDQPGTYWYHSHHNAQYPDGLRGPLVIHDAKFPYRKEVDHELVLTLSDWYHDQMATLLPAFLTKNNPTGAEPVPKAALMNETQNLTVPVEPNTTYMFRVINIGAFAGQYLWIEGHTMRIVEVDGIYTEAAEADMVYISAAQRVSFLLTTKNDTSANFPIVSSMDTTLFDTLPDDLNYNVTGWLTYDSQATLPEPALVDELNPFDDMTLVPYDKMELLPEPDQVVELDVIMDNLRDGKNYAFFNNITYTKPKVPSLYTAMSTGDLADNAAVYGEFTHPFVLKKGEIVQIVVNNLDSGRHPFHLHGHAFQAIHRSEEEAGTFEDEDLSESDYPSVPMRRDTLVIWPNGNIVMRFKADNPGVWLFHCHIEWHVASGLLATFVEAPLEIQKQFTIPDDHLAVCDAAGTPSKGNAAANTVDFLDLTGENKAAKTIPGGFTPRGIVALVFSCITGVLGVVVVAWYGLSTPLELVPLEVSRIVENSEVTETSHAANGDESRAAVSSSNAAAGGAVSRS</sequence>
<reference evidence="23" key="1">
    <citation type="submission" date="2023-11" db="EMBL/GenBank/DDBJ databases">
        <title>The genome sequences of three competitors of mushroom-forming fungi.</title>
        <authorList>
            <person name="Beijen E."/>
            <person name="Ohm R.A."/>
        </authorList>
    </citation>
    <scope>NUCLEOTIDE SEQUENCE</scope>
    <source>
        <strain evidence="23">CBS 100526</strain>
    </source>
</reference>
<organism evidence="23 24">
    <name type="scientific">Trichoderma aggressivum f. europaeum</name>
    <dbReference type="NCBI Taxonomy" id="173218"/>
    <lineage>
        <taxon>Eukaryota</taxon>
        <taxon>Fungi</taxon>
        <taxon>Dikarya</taxon>
        <taxon>Ascomycota</taxon>
        <taxon>Pezizomycotina</taxon>
        <taxon>Sordariomycetes</taxon>
        <taxon>Hypocreomycetidae</taxon>
        <taxon>Hypocreales</taxon>
        <taxon>Hypocreaceae</taxon>
        <taxon>Trichoderma</taxon>
    </lineage>
</organism>
<keyword evidence="2" id="KW-0813">Transport</keyword>
<dbReference type="EMBL" id="JAWRVG010000026">
    <property type="protein sequence ID" value="KAK4070134.1"/>
    <property type="molecule type" value="Genomic_DNA"/>
</dbReference>
<evidence type="ECO:0000256" key="7">
    <source>
        <dbReference type="ARBA" id="ARBA00022729"/>
    </source>
</evidence>
<feature type="domain" description="Plastocyanin-like" evidence="20">
    <location>
        <begin position="155"/>
        <end position="300"/>
    </location>
</feature>
<feature type="signal peptide" evidence="19">
    <location>
        <begin position="1"/>
        <end position="20"/>
    </location>
</feature>
<dbReference type="Pfam" id="PF07731">
    <property type="entry name" value="Cu-oxidase_2"/>
    <property type="match status" value="1"/>
</dbReference>
<dbReference type="RefSeq" id="XP_062754492.1">
    <property type="nucleotide sequence ID" value="XM_062901192.1"/>
</dbReference>
<dbReference type="GO" id="GO:0004322">
    <property type="term" value="F:ferroxidase activity"/>
    <property type="evidence" value="ECO:0007669"/>
    <property type="project" value="TreeGrafter"/>
</dbReference>
<dbReference type="AlphaFoldDB" id="A0AAE1M3T7"/>
<dbReference type="GeneID" id="87921097"/>
<keyword evidence="5 18" id="KW-0812">Transmembrane</keyword>
<accession>A0AAE1M3T7</accession>
<dbReference type="PROSITE" id="PS00080">
    <property type="entry name" value="MULTICOPPER_OXIDASE2"/>
    <property type="match status" value="1"/>
</dbReference>
<evidence type="ECO:0000313" key="24">
    <source>
        <dbReference type="Proteomes" id="UP001273209"/>
    </source>
</evidence>
<evidence type="ECO:0000259" key="22">
    <source>
        <dbReference type="Pfam" id="PF07732"/>
    </source>
</evidence>
<keyword evidence="24" id="KW-1185">Reference proteome</keyword>
<evidence type="ECO:0000256" key="9">
    <source>
        <dbReference type="ARBA" id="ARBA00022989"/>
    </source>
</evidence>
<dbReference type="Pfam" id="PF07732">
    <property type="entry name" value="Cu-oxidase_3"/>
    <property type="match status" value="1"/>
</dbReference>
<dbReference type="PANTHER" id="PTHR11709">
    <property type="entry name" value="MULTI-COPPER OXIDASE"/>
    <property type="match status" value="1"/>
</dbReference>
<keyword evidence="11" id="KW-0408">Iron</keyword>
<evidence type="ECO:0000259" key="21">
    <source>
        <dbReference type="Pfam" id="PF07731"/>
    </source>
</evidence>
<gene>
    <name evidence="23" type="ORF">Triagg1_6555</name>
</gene>
<evidence type="ECO:0000256" key="16">
    <source>
        <dbReference type="ARBA" id="ARBA00037814"/>
    </source>
</evidence>
<evidence type="ECO:0000256" key="1">
    <source>
        <dbReference type="ARBA" id="ARBA00010609"/>
    </source>
</evidence>
<protein>
    <submittedName>
        <fullName evidence="23">CAZyme family AA1</fullName>
    </submittedName>
</protein>
<keyword evidence="8" id="KW-0677">Repeat</keyword>
<evidence type="ECO:0000256" key="3">
    <source>
        <dbReference type="ARBA" id="ARBA00022475"/>
    </source>
</evidence>
<dbReference type="FunFam" id="2.60.40.420:FF:000024">
    <property type="entry name" value="FET5p Multicopper oxidase"/>
    <property type="match status" value="1"/>
</dbReference>
<dbReference type="FunFam" id="2.60.40.420:FF:000025">
    <property type="entry name" value="FET5p Multicopper oxidase"/>
    <property type="match status" value="1"/>
</dbReference>
<keyword evidence="10" id="KW-0560">Oxidoreductase</keyword>
<feature type="transmembrane region" description="Helical" evidence="18">
    <location>
        <begin position="553"/>
        <end position="575"/>
    </location>
</feature>
<dbReference type="GO" id="GO:0005507">
    <property type="term" value="F:copper ion binding"/>
    <property type="evidence" value="ECO:0007669"/>
    <property type="project" value="InterPro"/>
</dbReference>
<evidence type="ECO:0000256" key="11">
    <source>
        <dbReference type="ARBA" id="ARBA00023004"/>
    </source>
</evidence>
<keyword evidence="7 19" id="KW-0732">Signal</keyword>
<dbReference type="GO" id="GO:0010106">
    <property type="term" value="P:cellular response to iron ion starvation"/>
    <property type="evidence" value="ECO:0007669"/>
    <property type="project" value="TreeGrafter"/>
</dbReference>
<dbReference type="CDD" id="cd13877">
    <property type="entry name" value="CuRO_2_Fet3p_like"/>
    <property type="match status" value="1"/>
</dbReference>
<feature type="region of interest" description="Disordered" evidence="17">
    <location>
        <begin position="597"/>
        <end position="625"/>
    </location>
</feature>
<dbReference type="FunFam" id="2.60.40.420:FF:000022">
    <property type="entry name" value="FET5p Multicopper oxidase"/>
    <property type="match status" value="1"/>
</dbReference>
<keyword evidence="14 18" id="KW-0472">Membrane</keyword>
<evidence type="ECO:0000256" key="4">
    <source>
        <dbReference type="ARBA" id="ARBA00022496"/>
    </source>
</evidence>
<comment type="similarity">
    <text evidence="1">Belongs to the multicopper oxidase family.</text>
</comment>
<evidence type="ECO:0000256" key="15">
    <source>
        <dbReference type="ARBA" id="ARBA00023180"/>
    </source>
</evidence>
<dbReference type="SUPFAM" id="SSF49503">
    <property type="entry name" value="Cupredoxins"/>
    <property type="match status" value="3"/>
</dbReference>
<dbReference type="Proteomes" id="UP001273209">
    <property type="component" value="Unassembled WGS sequence"/>
</dbReference>
<dbReference type="PANTHER" id="PTHR11709:SF361">
    <property type="entry name" value="IRON TRANSPORT MULTICOPPER OXIDASE FET3"/>
    <property type="match status" value="1"/>
</dbReference>
<evidence type="ECO:0000256" key="2">
    <source>
        <dbReference type="ARBA" id="ARBA00022448"/>
    </source>
</evidence>
<evidence type="ECO:0000256" key="6">
    <source>
        <dbReference type="ARBA" id="ARBA00022723"/>
    </source>
</evidence>
<evidence type="ECO:0000313" key="23">
    <source>
        <dbReference type="EMBL" id="KAK4070134.1"/>
    </source>
</evidence>
<comment type="subcellular location">
    <subcellularLocation>
        <location evidence="16">Cell membrane</location>
        <topology evidence="16">Single-pass type I membrane protein</topology>
        <orientation evidence="16">Extracellular side</orientation>
    </subcellularLocation>
</comment>
<dbReference type="Gene3D" id="2.60.40.420">
    <property type="entry name" value="Cupredoxins - blue copper proteins"/>
    <property type="match status" value="3"/>
</dbReference>
<evidence type="ECO:0000259" key="20">
    <source>
        <dbReference type="Pfam" id="PF00394"/>
    </source>
</evidence>
<evidence type="ECO:0000256" key="13">
    <source>
        <dbReference type="ARBA" id="ARBA00023065"/>
    </source>
</evidence>
<evidence type="ECO:0000256" key="12">
    <source>
        <dbReference type="ARBA" id="ARBA00023008"/>
    </source>
</evidence>
<dbReference type="PROSITE" id="PS00079">
    <property type="entry name" value="MULTICOPPER_OXIDASE1"/>
    <property type="match status" value="2"/>
</dbReference>
<dbReference type="CDD" id="cd13851">
    <property type="entry name" value="CuRO_1_Fet3p"/>
    <property type="match status" value="1"/>
</dbReference>
<keyword evidence="3" id="KW-1003">Cell membrane</keyword>
<keyword evidence="6" id="KW-0479">Metal-binding</keyword>
<keyword evidence="12" id="KW-0186">Copper</keyword>
<evidence type="ECO:0000256" key="18">
    <source>
        <dbReference type="SAM" id="Phobius"/>
    </source>
</evidence>
<dbReference type="InterPro" id="IPR045087">
    <property type="entry name" value="Cu-oxidase_fam"/>
</dbReference>
<feature type="chain" id="PRO_5041936229" evidence="19">
    <location>
        <begin position="21"/>
        <end position="625"/>
    </location>
</feature>
<keyword evidence="13" id="KW-0406">Ion transport</keyword>
<evidence type="ECO:0000256" key="14">
    <source>
        <dbReference type="ARBA" id="ARBA00023136"/>
    </source>
</evidence>
<dbReference type="GO" id="GO:0033215">
    <property type="term" value="P:reductive iron assimilation"/>
    <property type="evidence" value="ECO:0007669"/>
    <property type="project" value="TreeGrafter"/>
</dbReference>
<dbReference type="InterPro" id="IPR033138">
    <property type="entry name" value="Cu_oxidase_CS"/>
</dbReference>
<keyword evidence="15" id="KW-0325">Glycoprotein</keyword>
<dbReference type="InterPro" id="IPR001117">
    <property type="entry name" value="Cu-oxidase_2nd"/>
</dbReference>
<evidence type="ECO:0000256" key="8">
    <source>
        <dbReference type="ARBA" id="ARBA00022737"/>
    </source>
</evidence>
<comment type="caution">
    <text evidence="23">The sequence shown here is derived from an EMBL/GenBank/DDBJ whole genome shotgun (WGS) entry which is preliminary data.</text>
</comment>
<feature type="domain" description="Plastocyanin-like" evidence="21">
    <location>
        <begin position="361"/>
        <end position="496"/>
    </location>
</feature>
<dbReference type="CDD" id="cd13899">
    <property type="entry name" value="CuRO_3_Fet3p"/>
    <property type="match status" value="1"/>
</dbReference>
<feature type="compositionally biased region" description="Low complexity" evidence="17">
    <location>
        <begin position="609"/>
        <end position="625"/>
    </location>
</feature>
<evidence type="ECO:0000256" key="5">
    <source>
        <dbReference type="ARBA" id="ARBA00022692"/>
    </source>
</evidence>
<dbReference type="InterPro" id="IPR011707">
    <property type="entry name" value="Cu-oxidase-like_N"/>
</dbReference>
<dbReference type="InterPro" id="IPR011706">
    <property type="entry name" value="Cu-oxidase_C"/>
</dbReference>
<keyword evidence="4" id="KW-0410">Iron transport</keyword>
<evidence type="ECO:0000256" key="17">
    <source>
        <dbReference type="SAM" id="MobiDB-lite"/>
    </source>
</evidence>
<evidence type="ECO:0000256" key="10">
    <source>
        <dbReference type="ARBA" id="ARBA00023002"/>
    </source>
</evidence>
<evidence type="ECO:0000256" key="19">
    <source>
        <dbReference type="SAM" id="SignalP"/>
    </source>
</evidence>
<name>A0AAE1M3T7_9HYPO</name>
<feature type="domain" description="Plastocyanin-like" evidence="22">
    <location>
        <begin position="29"/>
        <end position="144"/>
    </location>
</feature>
<dbReference type="Pfam" id="PF00394">
    <property type="entry name" value="Cu-oxidase"/>
    <property type="match status" value="1"/>
</dbReference>
<dbReference type="InterPro" id="IPR044130">
    <property type="entry name" value="CuRO_2_Fet3-like"/>
</dbReference>
<proteinExistence type="inferred from homology"/>
<dbReference type="GO" id="GO:0033573">
    <property type="term" value="C:high-affinity iron permease complex"/>
    <property type="evidence" value="ECO:0007669"/>
    <property type="project" value="TreeGrafter"/>
</dbReference>
<dbReference type="InterPro" id="IPR002355">
    <property type="entry name" value="Cu_oxidase_Cu_BS"/>
</dbReference>
<keyword evidence="9 18" id="KW-1133">Transmembrane helix</keyword>